<dbReference type="InterPro" id="IPR032808">
    <property type="entry name" value="DoxX"/>
</dbReference>
<protein>
    <submittedName>
        <fullName evidence="6">DoxX family protein</fullName>
    </submittedName>
</protein>
<comment type="caution">
    <text evidence="6">The sequence shown here is derived from an EMBL/GenBank/DDBJ whole genome shotgun (WGS) entry which is preliminary data.</text>
</comment>
<keyword evidence="4 5" id="KW-0472">Membrane</keyword>
<comment type="subcellular location">
    <subcellularLocation>
        <location evidence="1">Membrane</location>
        <topology evidence="1">Multi-pass membrane protein</topology>
    </subcellularLocation>
</comment>
<dbReference type="Proteomes" id="UP000298284">
    <property type="component" value="Unassembled WGS sequence"/>
</dbReference>
<dbReference type="GO" id="GO:0016020">
    <property type="term" value="C:membrane"/>
    <property type="evidence" value="ECO:0007669"/>
    <property type="project" value="UniProtKB-SubCell"/>
</dbReference>
<gene>
    <name evidence="6" type="ORF">EU557_03130</name>
</gene>
<accession>A0A4Z0MTL5</accession>
<feature type="transmembrane region" description="Helical" evidence="5">
    <location>
        <begin position="40"/>
        <end position="64"/>
    </location>
</feature>
<evidence type="ECO:0000256" key="5">
    <source>
        <dbReference type="SAM" id="Phobius"/>
    </source>
</evidence>
<evidence type="ECO:0000256" key="2">
    <source>
        <dbReference type="ARBA" id="ARBA00022692"/>
    </source>
</evidence>
<name>A0A4Z0MTL5_9BACT</name>
<feature type="transmembrane region" description="Helical" evidence="5">
    <location>
        <begin position="97"/>
        <end position="115"/>
    </location>
</feature>
<evidence type="ECO:0000256" key="1">
    <source>
        <dbReference type="ARBA" id="ARBA00004141"/>
    </source>
</evidence>
<sequence length="134" mass="14170">MKRISLFYWLTTGLLSVAMLGSGLGDVALAAPIVENMQHLGFPVALVPFLGVLKILGVLTILLVPREHLRVGAYAGFLFYSLGAVAVHVGAHDPVAAALPALVLLLLTVASYWLWTKRLAQPTTSPDTATPALA</sequence>
<keyword evidence="3 5" id="KW-1133">Transmembrane helix</keyword>
<evidence type="ECO:0000256" key="3">
    <source>
        <dbReference type="ARBA" id="ARBA00022989"/>
    </source>
</evidence>
<dbReference type="Pfam" id="PF13564">
    <property type="entry name" value="DoxX_2"/>
    <property type="match status" value="1"/>
</dbReference>
<dbReference type="RefSeq" id="WP_135528946.1">
    <property type="nucleotide sequence ID" value="NZ_SRKZ01000001.1"/>
</dbReference>
<reference evidence="6 7" key="1">
    <citation type="submission" date="2019-04" db="EMBL/GenBank/DDBJ databases">
        <authorList>
            <person name="Feng G."/>
            <person name="Zhang J."/>
            <person name="Zhu H."/>
        </authorList>
    </citation>
    <scope>NUCLEOTIDE SEQUENCE [LARGE SCALE GENOMIC DNA]</scope>
    <source>
        <strain evidence="6 7">JCM 19491</strain>
    </source>
</reference>
<dbReference type="EMBL" id="SRKZ01000001">
    <property type="protein sequence ID" value="TGD82789.1"/>
    <property type="molecule type" value="Genomic_DNA"/>
</dbReference>
<dbReference type="OrthoDB" id="7960583at2"/>
<keyword evidence="7" id="KW-1185">Reference proteome</keyword>
<feature type="transmembrane region" description="Helical" evidence="5">
    <location>
        <begin position="71"/>
        <end position="91"/>
    </location>
</feature>
<evidence type="ECO:0000313" key="6">
    <source>
        <dbReference type="EMBL" id="TGD82789.1"/>
    </source>
</evidence>
<dbReference type="AlphaFoldDB" id="A0A4Z0MTL5"/>
<evidence type="ECO:0000313" key="7">
    <source>
        <dbReference type="Proteomes" id="UP000298284"/>
    </source>
</evidence>
<keyword evidence="2 5" id="KW-0812">Transmembrane</keyword>
<proteinExistence type="predicted"/>
<evidence type="ECO:0000256" key="4">
    <source>
        <dbReference type="ARBA" id="ARBA00023136"/>
    </source>
</evidence>
<organism evidence="6 7">
    <name type="scientific">Hymenobacter wooponensis</name>
    <dbReference type="NCBI Taxonomy" id="1525360"/>
    <lineage>
        <taxon>Bacteria</taxon>
        <taxon>Pseudomonadati</taxon>
        <taxon>Bacteroidota</taxon>
        <taxon>Cytophagia</taxon>
        <taxon>Cytophagales</taxon>
        <taxon>Hymenobacteraceae</taxon>
        <taxon>Hymenobacter</taxon>
    </lineage>
</organism>